<keyword evidence="4" id="KW-1185">Reference proteome</keyword>
<keyword evidence="2" id="KW-1133">Transmembrane helix</keyword>
<evidence type="ECO:0000313" key="3">
    <source>
        <dbReference type="EMBL" id="PNJ94722.1"/>
    </source>
</evidence>
<keyword evidence="2" id="KW-0472">Membrane</keyword>
<gene>
    <name evidence="3" type="ORF">CEP15_12710</name>
</gene>
<sequence length="199" mass="22592">MQMRATTGDVNGKPSHPTYSPSVPISVYRELVTELKAVQSKLDVVTNHNQKLVQENQYLLQEVNRVVQSCLELQNLLDSKNDPGKYSQEGLNKNYNTSPNPINSQNTPYDESKSLREEPIHPTHPKNAPKPKSEGDKKNTQIKNKTRTNFKTRSKPSNFVSRGINGWWLFLIILVVMVSGFSAGYLVVRPFLQRAQITR</sequence>
<accession>A0ABX4WJM6</accession>
<evidence type="ECO:0000256" key="1">
    <source>
        <dbReference type="SAM" id="MobiDB-lite"/>
    </source>
</evidence>
<feature type="compositionally biased region" description="Polar residues" evidence="1">
    <location>
        <begin position="89"/>
        <end position="109"/>
    </location>
</feature>
<evidence type="ECO:0000256" key="2">
    <source>
        <dbReference type="SAM" id="Phobius"/>
    </source>
</evidence>
<dbReference type="Proteomes" id="UP000236284">
    <property type="component" value="Unassembled WGS sequence"/>
</dbReference>
<proteinExistence type="predicted"/>
<dbReference type="EMBL" id="NJHS01000138">
    <property type="protein sequence ID" value="PNJ94722.1"/>
    <property type="molecule type" value="Genomic_DNA"/>
</dbReference>
<reference evidence="3 4" key="1">
    <citation type="submission" date="2017-06" db="EMBL/GenBank/DDBJ databases">
        <title>Genome variation in co-occurring toxic Cylindrospermopsis raciborskii strains determines phenotypic plasticity.</title>
        <authorList>
            <person name="Willis A."/>
            <person name="Woodhouse J."/>
            <person name="Ongley S."/>
            <person name="Jex A."/>
            <person name="Burford M."/>
            <person name="Neilan B."/>
        </authorList>
    </citation>
    <scope>NUCLEOTIDE SEQUENCE [LARGE SCALE GENOMIC DNA]</scope>
    <source>
        <strain evidence="3 4">C07</strain>
    </source>
</reference>
<protein>
    <submittedName>
        <fullName evidence="3">Uncharacterized protein</fullName>
    </submittedName>
</protein>
<feature type="compositionally biased region" description="Basic residues" evidence="1">
    <location>
        <begin position="144"/>
        <end position="154"/>
    </location>
</feature>
<feature type="transmembrane region" description="Helical" evidence="2">
    <location>
        <begin position="167"/>
        <end position="188"/>
    </location>
</feature>
<organism evidence="3 4">
    <name type="scientific">Cylindrospermopsis raciborskii C07</name>
    <dbReference type="NCBI Taxonomy" id="2014886"/>
    <lineage>
        <taxon>Bacteria</taxon>
        <taxon>Bacillati</taxon>
        <taxon>Cyanobacteriota</taxon>
        <taxon>Cyanophyceae</taxon>
        <taxon>Nostocales</taxon>
        <taxon>Aphanizomenonaceae</taxon>
        <taxon>Cylindrospermopsis</taxon>
    </lineage>
</organism>
<feature type="region of interest" description="Disordered" evidence="1">
    <location>
        <begin position="78"/>
        <end position="154"/>
    </location>
</feature>
<evidence type="ECO:0000313" key="4">
    <source>
        <dbReference type="Proteomes" id="UP000236284"/>
    </source>
</evidence>
<keyword evidence="2" id="KW-0812">Transmembrane</keyword>
<feature type="compositionally biased region" description="Basic and acidic residues" evidence="1">
    <location>
        <begin position="110"/>
        <end position="121"/>
    </location>
</feature>
<feature type="region of interest" description="Disordered" evidence="1">
    <location>
        <begin position="1"/>
        <end position="22"/>
    </location>
</feature>
<name>A0ABX4WJM6_9CYAN</name>
<comment type="caution">
    <text evidence="3">The sequence shown here is derived from an EMBL/GenBank/DDBJ whole genome shotgun (WGS) entry which is preliminary data.</text>
</comment>
<dbReference type="RefSeq" id="WP_006277001.1">
    <property type="nucleotide sequence ID" value="NZ_NJHS01000138.1"/>
</dbReference>